<dbReference type="InterPro" id="IPR029052">
    <property type="entry name" value="Metallo-depent_PP-like"/>
</dbReference>
<dbReference type="InterPro" id="IPR006311">
    <property type="entry name" value="TAT_signal"/>
</dbReference>
<sequence>MNDLRQPDDGSPGPDRRGVLECMAWAGTGLLWSLGGGLPRAMGLEKALAAGTEPAPFTFLQISDSHVGFDKAANPDALGTLREAVRKIALLPEKPAFLIHTGDISHLSKEREFDDADQILRETGLPTFFVPGEHDLLDNGQGRAYLGRYGKGSRGAGWTSFDRNGVHFIGLVNVVDLKAGGLGNLGEDQLDWLERDVAGLSASTPVVVFAHIPLWTVYPEWGWGTQDGGRALALLRRFGSVTVLNGHIHQIIQKVEGHIAFHTARSTAFPQPAPGSAPSPGPMKVPAGDLRKLLGVASVSLVGGAGPLAIIDTPLAG</sequence>
<keyword evidence="3" id="KW-1185">Reference proteome</keyword>
<dbReference type="InterPro" id="IPR004843">
    <property type="entry name" value="Calcineurin-like_PHP"/>
</dbReference>
<dbReference type="Proteomes" id="UP001236369">
    <property type="component" value="Unassembled WGS sequence"/>
</dbReference>
<dbReference type="PANTHER" id="PTHR43143:SF6">
    <property type="entry name" value="BLL3016 PROTEIN"/>
    <property type="match status" value="1"/>
</dbReference>
<dbReference type="PANTHER" id="PTHR43143">
    <property type="entry name" value="METALLOPHOSPHOESTERASE, CALCINEURIN SUPERFAMILY"/>
    <property type="match status" value="1"/>
</dbReference>
<dbReference type="RefSeq" id="WP_238253332.1">
    <property type="nucleotide sequence ID" value="NZ_BPQX01000078.1"/>
</dbReference>
<feature type="domain" description="Calcineurin-like phosphoesterase" evidence="1">
    <location>
        <begin position="58"/>
        <end position="250"/>
    </location>
</feature>
<reference evidence="2 3" key="1">
    <citation type="submission" date="2023-07" db="EMBL/GenBank/DDBJ databases">
        <title>Genomic Encyclopedia of Type Strains, Phase IV (KMG-IV): sequencing the most valuable type-strain genomes for metagenomic binning, comparative biology and taxonomic classification.</title>
        <authorList>
            <person name="Goeker M."/>
        </authorList>
    </citation>
    <scope>NUCLEOTIDE SEQUENCE [LARGE SCALE GENOMIC DNA]</scope>
    <source>
        <strain evidence="2 3">DSM 19562</strain>
    </source>
</reference>
<name>A0ABU0HPC1_9HYPH</name>
<evidence type="ECO:0000259" key="1">
    <source>
        <dbReference type="Pfam" id="PF00149"/>
    </source>
</evidence>
<gene>
    <name evidence="2" type="ORF">QO016_003660</name>
</gene>
<accession>A0ABU0HPC1</accession>
<dbReference type="EMBL" id="JAUSVV010000010">
    <property type="protein sequence ID" value="MDQ0444150.1"/>
    <property type="molecule type" value="Genomic_DNA"/>
</dbReference>
<comment type="caution">
    <text evidence="2">The sequence shown here is derived from an EMBL/GenBank/DDBJ whole genome shotgun (WGS) entry which is preliminary data.</text>
</comment>
<dbReference type="SUPFAM" id="SSF56300">
    <property type="entry name" value="Metallo-dependent phosphatases"/>
    <property type="match status" value="1"/>
</dbReference>
<protein>
    <recommendedName>
        <fullName evidence="1">Calcineurin-like phosphoesterase domain-containing protein</fullName>
    </recommendedName>
</protein>
<dbReference type="InterPro" id="IPR051918">
    <property type="entry name" value="STPP_CPPED1"/>
</dbReference>
<evidence type="ECO:0000313" key="2">
    <source>
        <dbReference type="EMBL" id="MDQ0444150.1"/>
    </source>
</evidence>
<dbReference type="Pfam" id="PF00149">
    <property type="entry name" value="Metallophos"/>
    <property type="match status" value="1"/>
</dbReference>
<organism evidence="2 3">
    <name type="scientific">Methylobacterium persicinum</name>
    <dbReference type="NCBI Taxonomy" id="374426"/>
    <lineage>
        <taxon>Bacteria</taxon>
        <taxon>Pseudomonadati</taxon>
        <taxon>Pseudomonadota</taxon>
        <taxon>Alphaproteobacteria</taxon>
        <taxon>Hyphomicrobiales</taxon>
        <taxon>Methylobacteriaceae</taxon>
        <taxon>Methylobacterium</taxon>
    </lineage>
</organism>
<dbReference type="PROSITE" id="PS51318">
    <property type="entry name" value="TAT"/>
    <property type="match status" value="1"/>
</dbReference>
<evidence type="ECO:0000313" key="3">
    <source>
        <dbReference type="Proteomes" id="UP001236369"/>
    </source>
</evidence>
<proteinExistence type="predicted"/>
<dbReference type="Gene3D" id="3.60.21.10">
    <property type="match status" value="1"/>
</dbReference>